<proteinExistence type="predicted"/>
<protein>
    <submittedName>
        <fullName evidence="1">Uncharacterized protein</fullName>
    </submittedName>
</protein>
<evidence type="ECO:0000313" key="2">
    <source>
        <dbReference type="Proteomes" id="UP000295345"/>
    </source>
</evidence>
<dbReference type="OrthoDB" id="516973at2"/>
<accession>A0A4R4TNM2</accession>
<dbReference type="AlphaFoldDB" id="A0A4R4TNM2"/>
<dbReference type="EMBL" id="SMKI01000069">
    <property type="protein sequence ID" value="TDC76773.1"/>
    <property type="molecule type" value="Genomic_DNA"/>
</dbReference>
<gene>
    <name evidence="1" type="ORF">E1283_08995</name>
</gene>
<comment type="caution">
    <text evidence="1">The sequence shown here is derived from an EMBL/GenBank/DDBJ whole genome shotgun (WGS) entry which is preliminary data.</text>
</comment>
<dbReference type="Proteomes" id="UP000295345">
    <property type="component" value="Unassembled WGS sequence"/>
</dbReference>
<keyword evidence="2" id="KW-1185">Reference proteome</keyword>
<name>A0A4R4TNM2_9ACTN</name>
<dbReference type="RefSeq" id="WP_132817401.1">
    <property type="nucleotide sequence ID" value="NZ_SMKI01000069.1"/>
</dbReference>
<organism evidence="1 2">
    <name type="scientific">Streptomyces hainanensis</name>
    <dbReference type="NCBI Taxonomy" id="402648"/>
    <lineage>
        <taxon>Bacteria</taxon>
        <taxon>Bacillati</taxon>
        <taxon>Actinomycetota</taxon>
        <taxon>Actinomycetes</taxon>
        <taxon>Kitasatosporales</taxon>
        <taxon>Streptomycetaceae</taxon>
        <taxon>Streptomyces</taxon>
    </lineage>
</organism>
<sequence length="280" mass="29819">MLKNLTLDFADMVTVHADKLTFVSTPGAKPDVTADGITMAFQGALEFVNDLRDVLPRDGFGAGAFVDVTPGGIRAGYSLALPALAVGVFSLTNMVLAAELSIPFDDQPFRFRFALSERHKPFNLSIAPFSGGGFLAITVCGDKVELIEGALEFGGSAAINLGIAEGGVSLMAGIYFAIGTTGTVISGYVRCGGHLSVLGLVSVSVEFYLALTYEKVTRGNDNFPEVYGEGRVTVNVRVAFFSKSVSLHLERRFRGSAGDPPFSQFVDVDDWDRYCLAFAA</sequence>
<evidence type="ECO:0000313" key="1">
    <source>
        <dbReference type="EMBL" id="TDC76773.1"/>
    </source>
</evidence>
<reference evidence="1 2" key="1">
    <citation type="submission" date="2019-03" db="EMBL/GenBank/DDBJ databases">
        <title>Draft genome sequences of novel Actinobacteria.</title>
        <authorList>
            <person name="Sahin N."/>
            <person name="Ay H."/>
            <person name="Saygin H."/>
        </authorList>
    </citation>
    <scope>NUCLEOTIDE SEQUENCE [LARGE SCALE GENOMIC DNA]</scope>
    <source>
        <strain evidence="1 2">DSM 41900</strain>
    </source>
</reference>